<evidence type="ECO:0008006" key="3">
    <source>
        <dbReference type="Google" id="ProtNLM"/>
    </source>
</evidence>
<organism evidence="1 2">
    <name type="scientific">Hyunsoonleella rubra</name>
    <dbReference type="NCBI Taxonomy" id="1737062"/>
    <lineage>
        <taxon>Bacteria</taxon>
        <taxon>Pseudomonadati</taxon>
        <taxon>Bacteroidota</taxon>
        <taxon>Flavobacteriia</taxon>
        <taxon>Flavobacteriales</taxon>
        <taxon>Flavobacteriaceae</taxon>
    </lineage>
</organism>
<protein>
    <recommendedName>
        <fullName evidence="3">TonB C-terminal domain-containing protein</fullName>
    </recommendedName>
</protein>
<reference evidence="2" key="1">
    <citation type="journal article" date="2019" name="Int. J. Syst. Evol. Microbiol.">
        <title>The Global Catalogue of Microorganisms (GCM) 10K type strain sequencing project: providing services to taxonomists for standard genome sequencing and annotation.</title>
        <authorList>
            <consortium name="The Broad Institute Genomics Platform"/>
            <consortium name="The Broad Institute Genome Sequencing Center for Infectious Disease"/>
            <person name="Wu L."/>
            <person name="Ma J."/>
        </authorList>
    </citation>
    <scope>NUCLEOTIDE SEQUENCE [LARGE SCALE GENOMIC DNA]</scope>
    <source>
        <strain evidence="2">KCTC 42398</strain>
    </source>
</reference>
<gene>
    <name evidence="1" type="ORF">ACFSR8_07620</name>
</gene>
<dbReference type="EMBL" id="JBHULY010000014">
    <property type="protein sequence ID" value="MFD2726081.1"/>
    <property type="molecule type" value="Genomic_DNA"/>
</dbReference>
<comment type="caution">
    <text evidence="1">The sequence shown here is derived from an EMBL/GenBank/DDBJ whole genome shotgun (WGS) entry which is preliminary data.</text>
</comment>
<evidence type="ECO:0000313" key="2">
    <source>
        <dbReference type="Proteomes" id="UP001597476"/>
    </source>
</evidence>
<dbReference type="Proteomes" id="UP001597476">
    <property type="component" value="Unassembled WGS sequence"/>
</dbReference>
<dbReference type="RefSeq" id="WP_380290674.1">
    <property type="nucleotide sequence ID" value="NZ_JBHULY010000014.1"/>
</dbReference>
<sequence length="158" mass="18162">MRPTLILILFFALSSCEYFNVKKTTPEAILKEELKTFNWDEVDTYPSFSECDKLQSRAEKKSCFESTLYAEISGFLQNQIIVVTEDVNDTLQLEFKLSDQGELVLLKTEMDSLTQQQIPELESLLQKSLDSLPKIYPAIKRGQQVTTEFKLPLIVKVD</sequence>
<dbReference type="PROSITE" id="PS51257">
    <property type="entry name" value="PROKAR_LIPOPROTEIN"/>
    <property type="match status" value="1"/>
</dbReference>
<keyword evidence="2" id="KW-1185">Reference proteome</keyword>
<evidence type="ECO:0000313" key="1">
    <source>
        <dbReference type="EMBL" id="MFD2726081.1"/>
    </source>
</evidence>
<accession>A0ABW5TDD1</accession>
<name>A0ABW5TDD1_9FLAO</name>
<proteinExistence type="predicted"/>